<evidence type="ECO:0000313" key="2">
    <source>
        <dbReference type="EMBL" id="SCE99401.1"/>
    </source>
</evidence>
<protein>
    <submittedName>
        <fullName evidence="2">Methyltransferase domain-containing protein</fullName>
    </submittedName>
</protein>
<dbReference type="PANTHER" id="PTHR43591">
    <property type="entry name" value="METHYLTRANSFERASE"/>
    <property type="match status" value="1"/>
</dbReference>
<dbReference type="InterPro" id="IPR029063">
    <property type="entry name" value="SAM-dependent_MTases_sf"/>
</dbReference>
<name>A0A1C4WU47_MICVI</name>
<keyword evidence="2" id="KW-0489">Methyltransferase</keyword>
<evidence type="ECO:0000259" key="1">
    <source>
        <dbReference type="Pfam" id="PF13649"/>
    </source>
</evidence>
<dbReference type="AlphaFoldDB" id="A0A1C4WU47"/>
<proteinExistence type="predicted"/>
<feature type="domain" description="Methyltransferase" evidence="1">
    <location>
        <begin position="53"/>
        <end position="152"/>
    </location>
</feature>
<dbReference type="Gene3D" id="3.40.50.150">
    <property type="entry name" value="Vaccinia Virus protein VP39"/>
    <property type="match status" value="1"/>
</dbReference>
<accession>A0A1C4WU47</accession>
<dbReference type="CDD" id="cd02440">
    <property type="entry name" value="AdoMet_MTases"/>
    <property type="match status" value="1"/>
</dbReference>
<dbReference type="EMBL" id="LT607411">
    <property type="protein sequence ID" value="SCE99401.1"/>
    <property type="molecule type" value="Genomic_DNA"/>
</dbReference>
<dbReference type="RefSeq" id="WP_089006577.1">
    <property type="nucleotide sequence ID" value="NZ_LT607411.1"/>
</dbReference>
<dbReference type="GO" id="GO:0008168">
    <property type="term" value="F:methyltransferase activity"/>
    <property type="evidence" value="ECO:0007669"/>
    <property type="project" value="UniProtKB-KW"/>
</dbReference>
<dbReference type="Proteomes" id="UP000198242">
    <property type="component" value="Chromosome I"/>
</dbReference>
<keyword evidence="2" id="KW-0808">Transferase</keyword>
<reference evidence="3" key="1">
    <citation type="submission" date="2016-06" db="EMBL/GenBank/DDBJ databases">
        <authorList>
            <person name="Varghese N."/>
            <person name="Submissions Spin"/>
        </authorList>
    </citation>
    <scope>NUCLEOTIDE SEQUENCE [LARGE SCALE GENOMIC DNA]</scope>
    <source>
        <strain evidence="3">DSM 43909</strain>
    </source>
</reference>
<dbReference type="PANTHER" id="PTHR43591:SF108">
    <property type="entry name" value="S-ADENOSYL-L-METHIONINE-DEPENDENT METHYLTRANSFERASE"/>
    <property type="match status" value="1"/>
</dbReference>
<keyword evidence="3" id="KW-1185">Reference proteome</keyword>
<dbReference type="InterPro" id="IPR041698">
    <property type="entry name" value="Methyltransf_25"/>
</dbReference>
<gene>
    <name evidence="2" type="ORF">GA0074695_2733</name>
</gene>
<dbReference type="GO" id="GO:0032259">
    <property type="term" value="P:methylation"/>
    <property type="evidence" value="ECO:0007669"/>
    <property type="project" value="UniProtKB-KW"/>
</dbReference>
<sequence length="260" mass="28497">MTVQEREMTGVDWPGWLARWDAQQTGYLPHREARFDAMLDVLGELLPAEFVAVDLASGPGSLSHRLLRRFPEARCVAVDLDPVLVEIGRQSSTALGDRLRFVEADVSRPDLVELLGVARVDAVLSSTALHWLPSHALAAVYARMAGLIRPGGVLLNADNIPFSREPGVFQQLAEARRARHAVAAFGADMASGWRDFWEAAAAEPALASAAAERERRFATVGRDHPESLLEFHLAALRDAGFSTVGVIWQEFDDRIVAAIR</sequence>
<organism evidence="2 3">
    <name type="scientific">Micromonospora viridifaciens</name>
    <dbReference type="NCBI Taxonomy" id="1881"/>
    <lineage>
        <taxon>Bacteria</taxon>
        <taxon>Bacillati</taxon>
        <taxon>Actinomycetota</taxon>
        <taxon>Actinomycetes</taxon>
        <taxon>Micromonosporales</taxon>
        <taxon>Micromonosporaceae</taxon>
        <taxon>Micromonospora</taxon>
    </lineage>
</organism>
<dbReference type="OrthoDB" id="3286690at2"/>
<dbReference type="SUPFAM" id="SSF53335">
    <property type="entry name" value="S-adenosyl-L-methionine-dependent methyltransferases"/>
    <property type="match status" value="1"/>
</dbReference>
<dbReference type="Pfam" id="PF13649">
    <property type="entry name" value="Methyltransf_25"/>
    <property type="match status" value="1"/>
</dbReference>
<evidence type="ECO:0000313" key="3">
    <source>
        <dbReference type="Proteomes" id="UP000198242"/>
    </source>
</evidence>